<accession>A0A2H3CQ51</accession>
<organism evidence="1 2">
    <name type="scientific">Armillaria solidipes</name>
    <dbReference type="NCBI Taxonomy" id="1076256"/>
    <lineage>
        <taxon>Eukaryota</taxon>
        <taxon>Fungi</taxon>
        <taxon>Dikarya</taxon>
        <taxon>Basidiomycota</taxon>
        <taxon>Agaricomycotina</taxon>
        <taxon>Agaricomycetes</taxon>
        <taxon>Agaricomycetidae</taxon>
        <taxon>Agaricales</taxon>
        <taxon>Marasmiineae</taxon>
        <taxon>Physalacriaceae</taxon>
        <taxon>Armillaria</taxon>
    </lineage>
</organism>
<evidence type="ECO:0000313" key="1">
    <source>
        <dbReference type="EMBL" id="PBK78877.1"/>
    </source>
</evidence>
<evidence type="ECO:0000313" key="2">
    <source>
        <dbReference type="Proteomes" id="UP000218334"/>
    </source>
</evidence>
<dbReference type="Proteomes" id="UP000218334">
    <property type="component" value="Unassembled WGS sequence"/>
</dbReference>
<name>A0A2H3CQ51_9AGAR</name>
<dbReference type="EMBL" id="KZ293415">
    <property type="protein sequence ID" value="PBK78877.1"/>
    <property type="molecule type" value="Genomic_DNA"/>
</dbReference>
<proteinExistence type="predicted"/>
<gene>
    <name evidence="1" type="ORF">ARMSODRAFT_59540</name>
</gene>
<reference evidence="2" key="1">
    <citation type="journal article" date="2017" name="Nat. Ecol. Evol.">
        <title>Genome expansion and lineage-specific genetic innovations in the forest pathogenic fungi Armillaria.</title>
        <authorList>
            <person name="Sipos G."/>
            <person name="Prasanna A.N."/>
            <person name="Walter M.C."/>
            <person name="O'Connor E."/>
            <person name="Balint B."/>
            <person name="Krizsan K."/>
            <person name="Kiss B."/>
            <person name="Hess J."/>
            <person name="Varga T."/>
            <person name="Slot J."/>
            <person name="Riley R."/>
            <person name="Boka B."/>
            <person name="Rigling D."/>
            <person name="Barry K."/>
            <person name="Lee J."/>
            <person name="Mihaltcheva S."/>
            <person name="LaButti K."/>
            <person name="Lipzen A."/>
            <person name="Waldron R."/>
            <person name="Moloney N.M."/>
            <person name="Sperisen C."/>
            <person name="Kredics L."/>
            <person name="Vagvoelgyi C."/>
            <person name="Patrignani A."/>
            <person name="Fitzpatrick D."/>
            <person name="Nagy I."/>
            <person name="Doyle S."/>
            <person name="Anderson J.B."/>
            <person name="Grigoriev I.V."/>
            <person name="Gueldener U."/>
            <person name="Muensterkoetter M."/>
            <person name="Nagy L.G."/>
        </authorList>
    </citation>
    <scope>NUCLEOTIDE SEQUENCE [LARGE SCALE GENOMIC DNA]</scope>
    <source>
        <strain evidence="2">28-4</strain>
    </source>
</reference>
<protein>
    <submittedName>
        <fullName evidence="1">Uncharacterized protein</fullName>
    </submittedName>
</protein>
<dbReference type="AlphaFoldDB" id="A0A2H3CQ51"/>
<sequence length="172" mass="19174">MFKNFHHSDLIYVDVVSKVQICLKRYYGFSLHLGPHSRGSVWPIVELLLRNRYPSFKCLFQGGNSLAGTLTSLMSARVVVVLALASGRVPTFESSGGIQQTLSAKRSPDGDDRIASQIHHQLQRLRSKHLVCRGRRGALSSAYGSVVISVFFSYTAFTVQLQSLIVQTYDVR</sequence>
<keyword evidence="2" id="KW-1185">Reference proteome</keyword>